<keyword evidence="4" id="KW-0812">Transmembrane</keyword>
<gene>
    <name evidence="5" type="ORF">JCM19237_6238</name>
</gene>
<dbReference type="AlphaFoldDB" id="A0A090QJL6"/>
<dbReference type="eggNOG" id="COG2205">
    <property type="taxonomic scope" value="Bacteria"/>
</dbReference>
<name>A0A090QJL6_9GAMM</name>
<dbReference type="Gene3D" id="1.10.287.130">
    <property type="match status" value="1"/>
</dbReference>
<dbReference type="PANTHER" id="PTHR45339:SF5">
    <property type="entry name" value="HISTIDINE KINASE"/>
    <property type="match status" value="1"/>
</dbReference>
<keyword evidence="4" id="KW-1133">Transmembrane helix</keyword>
<evidence type="ECO:0000256" key="4">
    <source>
        <dbReference type="SAM" id="Phobius"/>
    </source>
</evidence>
<dbReference type="EC" id="2.7.13.3" evidence="2"/>
<dbReference type="InterPro" id="IPR003661">
    <property type="entry name" value="HisK_dim/P_dom"/>
</dbReference>
<proteinExistence type="predicted"/>
<feature type="transmembrane region" description="Helical" evidence="4">
    <location>
        <begin position="293"/>
        <end position="315"/>
    </location>
</feature>
<evidence type="ECO:0000256" key="3">
    <source>
        <dbReference type="ARBA" id="ARBA00022553"/>
    </source>
</evidence>
<keyword evidence="3" id="KW-0597">Phosphoprotein</keyword>
<evidence type="ECO:0000313" key="6">
    <source>
        <dbReference type="Proteomes" id="UP000029227"/>
    </source>
</evidence>
<protein>
    <recommendedName>
        <fullName evidence="2">histidine kinase</fullName>
        <ecNumber evidence="2">2.7.13.3</ecNumber>
    </recommendedName>
</protein>
<keyword evidence="4" id="KW-0472">Membrane</keyword>
<sequence length="414" mass="46678">MALLNGISIKLRLLCLVILPLIFASIYTVIELRLLFERVNQLSALQERMGMLATSSELSDALHGLKITKLNGGDATALKQKAETEITAISQFTDLALDADTMAQMQSVNEELPMLIEDYGDMAVEDMNDWSEWGMDLAVQRLVMLEKSVVDVRDANIEQQLSILYQLQWLKLWAQQENWYIHLMYAQPAWSEFKEALDTVIERQQLTIERYLTINATPAQIKLLSNVFTDPAFAASFQIRNAAFEGEITSRDKAADIITLDKRLSLIQFVVEEISQQLTTNIDASVQHAKQLIAGYLSAIVLSTLLLMWLGTNLIRRIGAYLDRILRGMANLEHPESGDAKIKTDGNDEFTVFSHKLNQLIEERVQNQKNLVQAKEEAEKASIAKSSFLANMSHEIRTPLNGSSVCRAFCRIPN</sequence>
<dbReference type="PANTHER" id="PTHR45339">
    <property type="entry name" value="HYBRID SIGNAL TRANSDUCTION HISTIDINE KINASE J"/>
    <property type="match status" value="1"/>
</dbReference>
<evidence type="ECO:0000313" key="5">
    <source>
        <dbReference type="EMBL" id="GAL03345.1"/>
    </source>
</evidence>
<evidence type="ECO:0000256" key="1">
    <source>
        <dbReference type="ARBA" id="ARBA00000085"/>
    </source>
</evidence>
<dbReference type="Proteomes" id="UP000029227">
    <property type="component" value="Unassembled WGS sequence"/>
</dbReference>
<organism evidence="5 6">
    <name type="scientific">Photobacterium aphoticum</name>
    <dbReference type="NCBI Taxonomy" id="754436"/>
    <lineage>
        <taxon>Bacteria</taxon>
        <taxon>Pseudomonadati</taxon>
        <taxon>Pseudomonadota</taxon>
        <taxon>Gammaproteobacteria</taxon>
        <taxon>Vibrionales</taxon>
        <taxon>Vibrionaceae</taxon>
        <taxon>Photobacterium</taxon>
    </lineage>
</organism>
<evidence type="ECO:0000256" key="2">
    <source>
        <dbReference type="ARBA" id="ARBA00012438"/>
    </source>
</evidence>
<feature type="transmembrane region" description="Helical" evidence="4">
    <location>
        <begin position="12"/>
        <end position="30"/>
    </location>
</feature>
<dbReference type="CDD" id="cd00082">
    <property type="entry name" value="HisKA"/>
    <property type="match status" value="1"/>
</dbReference>
<dbReference type="STRING" id="754436.JCM19237_6238"/>
<dbReference type="GO" id="GO:0000155">
    <property type="term" value="F:phosphorelay sensor kinase activity"/>
    <property type="evidence" value="ECO:0007669"/>
    <property type="project" value="InterPro"/>
</dbReference>
<dbReference type="SUPFAM" id="SSF47384">
    <property type="entry name" value="Homodimeric domain of signal transducing histidine kinase"/>
    <property type="match status" value="1"/>
</dbReference>
<dbReference type="InterPro" id="IPR036097">
    <property type="entry name" value="HisK_dim/P_sf"/>
</dbReference>
<reference evidence="5 6" key="1">
    <citation type="journal article" date="2014" name="Genome Announc.">
        <title>Draft Genome Sequences of Two Vibrionaceae Species, Vibrio ponticus C121 and Photobacterium aphoticum C119, Isolated as Coral Reef Microbiota.</title>
        <authorList>
            <person name="Al-saari N."/>
            <person name="Meirelles P.M."/>
            <person name="Mino S."/>
            <person name="Suda W."/>
            <person name="Oshima K."/>
            <person name="Hattori M."/>
            <person name="Ohkuma M."/>
            <person name="Thompson F.L."/>
            <person name="Gomez-Gil B."/>
            <person name="Sawabe T."/>
            <person name="Sawabe T."/>
        </authorList>
    </citation>
    <scope>NUCLEOTIDE SEQUENCE [LARGE SCALE GENOMIC DNA]</scope>
    <source>
        <strain evidence="5 6">JCM 19237</strain>
    </source>
</reference>
<comment type="caution">
    <text evidence="5">The sequence shown here is derived from an EMBL/GenBank/DDBJ whole genome shotgun (WGS) entry which is preliminary data.</text>
</comment>
<comment type="catalytic activity">
    <reaction evidence="1">
        <text>ATP + protein L-histidine = ADP + protein N-phospho-L-histidine.</text>
        <dbReference type="EC" id="2.7.13.3"/>
    </reaction>
</comment>
<accession>A0A090QJL6</accession>
<dbReference type="EMBL" id="BBMN01000001">
    <property type="protein sequence ID" value="GAL03345.1"/>
    <property type="molecule type" value="Genomic_DNA"/>
</dbReference>